<keyword evidence="2" id="KW-0560">Oxidoreductase</keyword>
<dbReference type="SUPFAM" id="SSF50129">
    <property type="entry name" value="GroES-like"/>
    <property type="match status" value="1"/>
</dbReference>
<dbReference type="AlphaFoldDB" id="A0A8H7T412"/>
<dbReference type="InterPro" id="IPR013154">
    <property type="entry name" value="ADH-like_N"/>
</dbReference>
<dbReference type="InterPro" id="IPR036291">
    <property type="entry name" value="NAD(P)-bd_dom_sf"/>
</dbReference>
<dbReference type="Gene3D" id="3.90.180.10">
    <property type="entry name" value="Medium-chain alcohol dehydrogenases, catalytic domain"/>
    <property type="match status" value="1"/>
</dbReference>
<evidence type="ECO:0000313" key="5">
    <source>
        <dbReference type="Proteomes" id="UP000664132"/>
    </source>
</evidence>
<dbReference type="InterPro" id="IPR047122">
    <property type="entry name" value="Trans-enoyl_RdTase-like"/>
</dbReference>
<protein>
    <recommendedName>
        <fullName evidence="3">Enoyl reductase (ER) domain-containing protein</fullName>
    </recommendedName>
</protein>
<dbReference type="PANTHER" id="PTHR45348">
    <property type="entry name" value="HYPOTHETICAL OXIDOREDUCTASE (EUROFUNG)"/>
    <property type="match status" value="1"/>
</dbReference>
<comment type="similarity">
    <text evidence="1">Belongs to the zinc-containing alcohol dehydrogenase family.</text>
</comment>
<dbReference type="InterPro" id="IPR011032">
    <property type="entry name" value="GroES-like_sf"/>
</dbReference>
<gene>
    <name evidence="4" type="ORF">IFR04_014921</name>
</gene>
<dbReference type="GO" id="GO:0016651">
    <property type="term" value="F:oxidoreductase activity, acting on NAD(P)H"/>
    <property type="evidence" value="ECO:0007669"/>
    <property type="project" value="InterPro"/>
</dbReference>
<evidence type="ECO:0000259" key="3">
    <source>
        <dbReference type="SMART" id="SM00829"/>
    </source>
</evidence>
<reference evidence="4" key="1">
    <citation type="submission" date="2021-02" db="EMBL/GenBank/DDBJ databases">
        <title>Genome sequence Cadophora malorum strain M34.</title>
        <authorList>
            <person name="Stefanovic E."/>
            <person name="Vu D."/>
            <person name="Scully C."/>
            <person name="Dijksterhuis J."/>
            <person name="Roader J."/>
            <person name="Houbraken J."/>
        </authorList>
    </citation>
    <scope>NUCLEOTIDE SEQUENCE</scope>
    <source>
        <strain evidence="4">M34</strain>
    </source>
</reference>
<evidence type="ECO:0000313" key="4">
    <source>
        <dbReference type="EMBL" id="KAG4411947.1"/>
    </source>
</evidence>
<sequence length="341" mass="35952">MSNFAAVIPEAKAPLIVQDVGLYTPGPHELVIKNEVIAFNPVEYKMAKLALFPMQYPAIIGSSFGGTVHSVGSEVTTFKVGDKVAAAKGSKAVGNQYGSFQQYVVADEMFTSKVPTNVDVEISASLTGNLPTIVGLFTGRAGLEKPNLEDAVVVRNKKVLIYGGSSSVGYLSVQYVSQAGYTVVTTSSPKNHEVVSKLGAAKVIDHTQAKEDLIKALINEGPFDLVVDTIATAPSTAISGAVVAAQGGGNLYATLPPFGPETLPTNVTRVYQPWSTPLFEPGNEDLPQWAFHKYLTSGLASGKIVPLPIQKVDGGLKNVNVALDLLEKGVSGVKLVLDPWA</sequence>
<proteinExistence type="inferred from homology"/>
<name>A0A8H7T412_9HELO</name>
<dbReference type="EMBL" id="JAFJYH010000425">
    <property type="protein sequence ID" value="KAG4411947.1"/>
    <property type="molecule type" value="Genomic_DNA"/>
</dbReference>
<organism evidence="4 5">
    <name type="scientific">Cadophora malorum</name>
    <dbReference type="NCBI Taxonomy" id="108018"/>
    <lineage>
        <taxon>Eukaryota</taxon>
        <taxon>Fungi</taxon>
        <taxon>Dikarya</taxon>
        <taxon>Ascomycota</taxon>
        <taxon>Pezizomycotina</taxon>
        <taxon>Leotiomycetes</taxon>
        <taxon>Helotiales</taxon>
        <taxon>Ploettnerulaceae</taxon>
        <taxon>Cadophora</taxon>
    </lineage>
</organism>
<accession>A0A8H7T412</accession>
<dbReference type="Gene3D" id="3.40.50.720">
    <property type="entry name" value="NAD(P)-binding Rossmann-like Domain"/>
    <property type="match status" value="1"/>
</dbReference>
<feature type="domain" description="Enoyl reductase (ER)" evidence="3">
    <location>
        <begin position="21"/>
        <end position="337"/>
    </location>
</feature>
<evidence type="ECO:0000256" key="1">
    <source>
        <dbReference type="ARBA" id="ARBA00008072"/>
    </source>
</evidence>
<dbReference type="OrthoDB" id="3509362at2759"/>
<dbReference type="SUPFAM" id="SSF51735">
    <property type="entry name" value="NAD(P)-binding Rossmann-fold domains"/>
    <property type="match status" value="1"/>
</dbReference>
<evidence type="ECO:0000256" key="2">
    <source>
        <dbReference type="ARBA" id="ARBA00023002"/>
    </source>
</evidence>
<dbReference type="Pfam" id="PF08240">
    <property type="entry name" value="ADH_N"/>
    <property type="match status" value="1"/>
</dbReference>
<keyword evidence="5" id="KW-1185">Reference proteome</keyword>
<comment type="caution">
    <text evidence="4">The sequence shown here is derived from an EMBL/GenBank/DDBJ whole genome shotgun (WGS) entry which is preliminary data.</text>
</comment>
<dbReference type="CDD" id="cd08249">
    <property type="entry name" value="enoyl_reductase_like"/>
    <property type="match status" value="1"/>
</dbReference>
<dbReference type="PANTHER" id="PTHR45348:SF2">
    <property type="entry name" value="ZINC-TYPE ALCOHOL DEHYDROGENASE-LIKE PROTEIN C2E1P3.01"/>
    <property type="match status" value="1"/>
</dbReference>
<dbReference type="Proteomes" id="UP000664132">
    <property type="component" value="Unassembled WGS sequence"/>
</dbReference>
<dbReference type="InterPro" id="IPR020843">
    <property type="entry name" value="ER"/>
</dbReference>
<dbReference type="SMART" id="SM00829">
    <property type="entry name" value="PKS_ER"/>
    <property type="match status" value="1"/>
</dbReference>